<sequence length="297" mass="33215">METQEALRHQLDSLGDLQSIVRTMKALSASSIREYEQAMEALRQYENTIELGFAAALRDHPGWQMDTRPPSIHGRDGVAVVFGSDHGLCGRFNEQIAAHFVDRMAHAGSRAPEHPRLLVVGVRLAPVLGAHGFEADEVLELPATVEEITATVQTIIQRIDRWQPAGPARSVHVFHNRPGRQLQSQPTDRRLLPLALQRLQQMGRREWPGPRLPRAFMAEPTLLSALTREYLLVRLFRACAGSQTSEHASRLSAMQRAESNLDERIESLTGRFRRLRQDAITSELLDVVSGFGAVQSD</sequence>
<dbReference type="RefSeq" id="WP_367984254.1">
    <property type="nucleotide sequence ID" value="NZ_JBAKFF010000001.1"/>
</dbReference>
<comment type="similarity">
    <text evidence="3">Belongs to the ATPase gamma chain family.</text>
</comment>
<dbReference type="SUPFAM" id="SSF52943">
    <property type="entry name" value="ATP synthase (F1-ATPase), gamma subunit"/>
    <property type="match status" value="1"/>
</dbReference>
<keyword evidence="11" id="KW-1185">Reference proteome</keyword>
<dbReference type="PANTHER" id="PTHR11693">
    <property type="entry name" value="ATP SYNTHASE GAMMA CHAIN"/>
    <property type="match status" value="1"/>
</dbReference>
<name>A0ABV3T8I7_9GAMM</name>
<evidence type="ECO:0000256" key="1">
    <source>
        <dbReference type="ARBA" id="ARBA00003456"/>
    </source>
</evidence>
<evidence type="ECO:0000256" key="3">
    <source>
        <dbReference type="ARBA" id="ARBA00007681"/>
    </source>
</evidence>
<dbReference type="CDD" id="cd12151">
    <property type="entry name" value="F1-ATPase_gamma"/>
    <property type="match status" value="1"/>
</dbReference>
<evidence type="ECO:0000313" key="10">
    <source>
        <dbReference type="EMBL" id="MEX0431497.1"/>
    </source>
</evidence>
<evidence type="ECO:0000256" key="4">
    <source>
        <dbReference type="ARBA" id="ARBA00022448"/>
    </source>
</evidence>
<dbReference type="PANTHER" id="PTHR11693:SF22">
    <property type="entry name" value="ATP SYNTHASE SUBUNIT GAMMA, MITOCHONDRIAL"/>
    <property type="match status" value="1"/>
</dbReference>
<evidence type="ECO:0000313" key="11">
    <source>
        <dbReference type="Proteomes" id="UP001556637"/>
    </source>
</evidence>
<dbReference type="InterPro" id="IPR035968">
    <property type="entry name" value="ATP_synth_F1_ATPase_gsu"/>
</dbReference>
<comment type="subcellular location">
    <subcellularLocation>
        <location evidence="2">Membrane</location>
        <topology evidence="2">Peripheral membrane protein</topology>
    </subcellularLocation>
</comment>
<evidence type="ECO:0000256" key="9">
    <source>
        <dbReference type="ARBA" id="ARBA00023310"/>
    </source>
</evidence>
<evidence type="ECO:0000256" key="7">
    <source>
        <dbReference type="ARBA" id="ARBA00023136"/>
    </source>
</evidence>
<reference evidence="10 11" key="1">
    <citation type="submission" date="2024-02" db="EMBL/GenBank/DDBJ databases">
        <title>New especies of Spiribacter isolated from saline water.</title>
        <authorList>
            <person name="Leon M.J."/>
            <person name="De La Haba R."/>
            <person name="Sanchez-Porro C."/>
            <person name="Ventosa A."/>
        </authorList>
    </citation>
    <scope>NUCLEOTIDE SEQUENCE [LARGE SCALE GENOMIC DNA]</scope>
    <source>
        <strain evidence="11">ag22IC4-189</strain>
    </source>
</reference>
<dbReference type="InterPro" id="IPR000131">
    <property type="entry name" value="ATP_synth_F1_gsu"/>
</dbReference>
<dbReference type="Gene3D" id="1.10.287.80">
    <property type="entry name" value="ATP synthase, gamma subunit, helix hairpin domain"/>
    <property type="match status" value="1"/>
</dbReference>
<evidence type="ECO:0000256" key="8">
    <source>
        <dbReference type="ARBA" id="ARBA00023196"/>
    </source>
</evidence>
<keyword evidence="8" id="KW-0139">CF(1)</keyword>
<evidence type="ECO:0000256" key="2">
    <source>
        <dbReference type="ARBA" id="ARBA00004170"/>
    </source>
</evidence>
<dbReference type="Proteomes" id="UP001556637">
    <property type="component" value="Unassembled WGS sequence"/>
</dbReference>
<comment type="function">
    <text evidence="1">Produces ATP from ADP in the presence of a proton gradient across the membrane. The gamma chain is believed to be important in regulating ATPase activity and the flow of protons through the CF(0) complex.</text>
</comment>
<comment type="caution">
    <text evidence="10">The sequence shown here is derived from an EMBL/GenBank/DDBJ whole genome shotgun (WGS) entry which is preliminary data.</text>
</comment>
<dbReference type="PRINTS" id="PR00126">
    <property type="entry name" value="ATPASEGAMMA"/>
</dbReference>
<keyword evidence="5" id="KW-0375">Hydrogen ion transport</keyword>
<keyword evidence="6" id="KW-0406">Ion transport</keyword>
<keyword evidence="4" id="KW-0813">Transport</keyword>
<protein>
    <submittedName>
        <fullName evidence="10">F0F1 ATP synthase subunit gamma</fullName>
    </submittedName>
</protein>
<organism evidence="10 11">
    <name type="scientific">Spiribacter insolitus</name>
    <dbReference type="NCBI Taxonomy" id="3122417"/>
    <lineage>
        <taxon>Bacteria</taxon>
        <taxon>Pseudomonadati</taxon>
        <taxon>Pseudomonadota</taxon>
        <taxon>Gammaproteobacteria</taxon>
        <taxon>Chromatiales</taxon>
        <taxon>Ectothiorhodospiraceae</taxon>
        <taxon>Spiribacter</taxon>
    </lineage>
</organism>
<accession>A0ABV3T8I7</accession>
<evidence type="ECO:0000256" key="6">
    <source>
        <dbReference type="ARBA" id="ARBA00023065"/>
    </source>
</evidence>
<gene>
    <name evidence="10" type="ORF">V6X30_08790</name>
</gene>
<dbReference type="Gene3D" id="3.40.1380.10">
    <property type="match status" value="1"/>
</dbReference>
<dbReference type="Pfam" id="PF00231">
    <property type="entry name" value="ATP-synt"/>
    <property type="match status" value="1"/>
</dbReference>
<keyword evidence="9" id="KW-0066">ATP synthesis</keyword>
<keyword evidence="7" id="KW-0472">Membrane</keyword>
<evidence type="ECO:0000256" key="5">
    <source>
        <dbReference type="ARBA" id="ARBA00022781"/>
    </source>
</evidence>
<dbReference type="EMBL" id="JBAKFF010000001">
    <property type="protein sequence ID" value="MEX0431497.1"/>
    <property type="molecule type" value="Genomic_DNA"/>
</dbReference>
<proteinExistence type="inferred from homology"/>